<dbReference type="Proteomes" id="UP000317421">
    <property type="component" value="Unassembled WGS sequence"/>
</dbReference>
<proteinExistence type="predicted"/>
<evidence type="ECO:0000313" key="2">
    <source>
        <dbReference type="EMBL" id="TWT99242.1"/>
    </source>
</evidence>
<evidence type="ECO:0000313" key="3">
    <source>
        <dbReference type="Proteomes" id="UP000317421"/>
    </source>
</evidence>
<keyword evidence="1" id="KW-0732">Signal</keyword>
<feature type="chain" id="PRO_5022987602" evidence="1">
    <location>
        <begin position="26"/>
        <end position="120"/>
    </location>
</feature>
<accession>A0A5C6AGS6</accession>
<organism evidence="2 3">
    <name type="scientific">Botrimarina colliarenosi</name>
    <dbReference type="NCBI Taxonomy" id="2528001"/>
    <lineage>
        <taxon>Bacteria</taxon>
        <taxon>Pseudomonadati</taxon>
        <taxon>Planctomycetota</taxon>
        <taxon>Planctomycetia</taxon>
        <taxon>Pirellulales</taxon>
        <taxon>Lacipirellulaceae</taxon>
        <taxon>Botrimarina</taxon>
    </lineage>
</organism>
<reference evidence="2 3" key="1">
    <citation type="submission" date="2019-02" db="EMBL/GenBank/DDBJ databases">
        <title>Deep-cultivation of Planctomycetes and their phenomic and genomic characterization uncovers novel biology.</title>
        <authorList>
            <person name="Wiegand S."/>
            <person name="Jogler M."/>
            <person name="Boedeker C."/>
            <person name="Pinto D."/>
            <person name="Vollmers J."/>
            <person name="Rivas-Marin E."/>
            <person name="Kohn T."/>
            <person name="Peeters S.H."/>
            <person name="Heuer A."/>
            <person name="Rast P."/>
            <person name="Oberbeckmann S."/>
            <person name="Bunk B."/>
            <person name="Jeske O."/>
            <person name="Meyerdierks A."/>
            <person name="Storesund J.E."/>
            <person name="Kallscheuer N."/>
            <person name="Luecker S."/>
            <person name="Lage O.M."/>
            <person name="Pohl T."/>
            <person name="Merkel B.J."/>
            <person name="Hornburger P."/>
            <person name="Mueller R.-W."/>
            <person name="Bruemmer F."/>
            <person name="Labrenz M."/>
            <person name="Spormann A.M."/>
            <person name="Op Den Camp H."/>
            <person name="Overmann J."/>
            <person name="Amann R."/>
            <person name="Jetten M.S.M."/>
            <person name="Mascher T."/>
            <person name="Medema M.H."/>
            <person name="Devos D.P."/>
            <person name="Kaster A.-K."/>
            <person name="Ovreas L."/>
            <person name="Rohde M."/>
            <person name="Galperin M.Y."/>
            <person name="Jogler C."/>
        </authorList>
    </citation>
    <scope>NUCLEOTIDE SEQUENCE [LARGE SCALE GENOMIC DNA]</scope>
    <source>
        <strain evidence="2 3">Pla108</strain>
    </source>
</reference>
<dbReference type="OrthoDB" id="288199at2"/>
<feature type="signal peptide" evidence="1">
    <location>
        <begin position="1"/>
        <end position="25"/>
    </location>
</feature>
<gene>
    <name evidence="2" type="ORF">Pla108_01770</name>
</gene>
<name>A0A5C6AGS6_9BACT</name>
<keyword evidence="3" id="KW-1185">Reference proteome</keyword>
<sequence length="120" mass="13521" precursor="true">MDWLWTRRSALLGIALMLLLPTSGGGQTNDKREPKLRERLVLGLQVRRPAEYEYVDAVIDTVNRGELPQKIVDRMFFWARGRAPKGDQGRRPIIYFQAGLNRVASKLRIDIAADPSSTGG</sequence>
<protein>
    <submittedName>
        <fullName evidence="2">Uncharacterized protein</fullName>
    </submittedName>
</protein>
<dbReference type="AlphaFoldDB" id="A0A5C6AGS6"/>
<comment type="caution">
    <text evidence="2">The sequence shown here is derived from an EMBL/GenBank/DDBJ whole genome shotgun (WGS) entry which is preliminary data.</text>
</comment>
<evidence type="ECO:0000256" key="1">
    <source>
        <dbReference type="SAM" id="SignalP"/>
    </source>
</evidence>
<dbReference type="EMBL" id="SJPR01000001">
    <property type="protein sequence ID" value="TWT99242.1"/>
    <property type="molecule type" value="Genomic_DNA"/>
</dbReference>